<dbReference type="EMBL" id="CAKKNE010000002">
    <property type="protein sequence ID" value="CAH0367100.1"/>
    <property type="molecule type" value="Genomic_DNA"/>
</dbReference>
<accession>A0A8J2S9N8</accession>
<name>A0A8J2S9N8_9STRA</name>
<proteinExistence type="predicted"/>
<protein>
    <submittedName>
        <fullName evidence="2">Uncharacterized protein</fullName>
    </submittedName>
</protein>
<comment type="caution">
    <text evidence="2">The sequence shown here is derived from an EMBL/GenBank/DDBJ whole genome shotgun (WGS) entry which is preliminary data.</text>
</comment>
<dbReference type="Proteomes" id="UP000789595">
    <property type="component" value="Unassembled WGS sequence"/>
</dbReference>
<evidence type="ECO:0000313" key="3">
    <source>
        <dbReference type="Proteomes" id="UP000789595"/>
    </source>
</evidence>
<reference evidence="2" key="1">
    <citation type="submission" date="2021-11" db="EMBL/GenBank/DDBJ databases">
        <authorList>
            <consortium name="Genoscope - CEA"/>
            <person name="William W."/>
        </authorList>
    </citation>
    <scope>NUCLEOTIDE SEQUENCE</scope>
</reference>
<dbReference type="SUPFAM" id="SSF52058">
    <property type="entry name" value="L domain-like"/>
    <property type="match status" value="1"/>
</dbReference>
<feature type="region of interest" description="Disordered" evidence="1">
    <location>
        <begin position="156"/>
        <end position="176"/>
    </location>
</feature>
<sequence>MKLTDKTLALLVEGDPAEVEVLHFVRSPPISQLGHSSLHRCRRLVSLSLARLGLRTIDGDALAACATLWWIDLSRNRLETLAGSGLDAFAALGLLDVSGNAVAIDAIASIGEVEVVRLHLAGNPGAADRAAALAAAPAAWVLDGRLVTADERNTAELARAESSTPTGEPPPLARLGGEDWIAGAAAPARLAHHRLVAAEQPTAPARRDVYRAKHALADYECEVALRAAWARTRPAATRPPLPPPTRRDRLNALDGARRVDAACLLWASVATKGVERRILVDALGTLVGSAAAQDVANLAPFVRQGLYAGLRDAALRDEAENQSLDDRRVLAALPPVPAAEAPDGLEALKPAAARAARLLAEADGRPKSRSTHARANADGGLATLRSWGGQEVLTLAPDEAPAALRDEAPQKADDLAKLRQPRPGEGVEVFDSAFTVVVDAAPHVVRLKPFAGINGDPYFGHAAVDRKSLWWDPRGWWRHVHAAKQQTLLFRAEQRARLHRVNDSAHRSGHPCGLGLVNAAVPVPAETCDKRLARPVALFSADAAPVAAFVVAPPAAVVAQNAYAPPEVAWSRLEDAPRVVLRGTGNDEAPRMHHRSRARPNKPTAGSAPSTTVSPEDASALEREMGHLRAANRLFRKKWCAVQERALRLRRSAPSDVVESTPPAESSVFALTALDRSPGKVEARMVGASLDANAASGKRLVAAAPVLRRKSQPWSALANGGKLQLAVAAPSSPQFFSRTPSRGSAVASTRVDGVVSAGSARLGPPARDTRYASSEIDASHALPSRPARKAMPKCARWPDSDYSLIDRFKQECLSKELGLTAGDQSTLRITRPTRRPETTSVP</sequence>
<dbReference type="OrthoDB" id="5954088at2759"/>
<dbReference type="AlphaFoldDB" id="A0A8J2S9N8"/>
<gene>
    <name evidence="2" type="ORF">PECAL_2P01050</name>
</gene>
<evidence type="ECO:0000256" key="1">
    <source>
        <dbReference type="SAM" id="MobiDB-lite"/>
    </source>
</evidence>
<feature type="region of interest" description="Disordered" evidence="1">
    <location>
        <begin position="583"/>
        <end position="618"/>
    </location>
</feature>
<organism evidence="2 3">
    <name type="scientific">Pelagomonas calceolata</name>
    <dbReference type="NCBI Taxonomy" id="35677"/>
    <lineage>
        <taxon>Eukaryota</taxon>
        <taxon>Sar</taxon>
        <taxon>Stramenopiles</taxon>
        <taxon>Ochrophyta</taxon>
        <taxon>Pelagophyceae</taxon>
        <taxon>Pelagomonadales</taxon>
        <taxon>Pelagomonadaceae</taxon>
        <taxon>Pelagomonas</taxon>
    </lineage>
</organism>
<keyword evidence="3" id="KW-1185">Reference proteome</keyword>
<feature type="region of interest" description="Disordered" evidence="1">
    <location>
        <begin position="822"/>
        <end position="842"/>
    </location>
</feature>
<dbReference type="InterPro" id="IPR032675">
    <property type="entry name" value="LRR_dom_sf"/>
</dbReference>
<dbReference type="Gene3D" id="3.80.10.10">
    <property type="entry name" value="Ribonuclease Inhibitor"/>
    <property type="match status" value="1"/>
</dbReference>
<evidence type="ECO:0000313" key="2">
    <source>
        <dbReference type="EMBL" id="CAH0367100.1"/>
    </source>
</evidence>